<dbReference type="Pfam" id="PF00420">
    <property type="entry name" value="Oxidored_q2"/>
    <property type="match status" value="1"/>
</dbReference>
<keyword evidence="5" id="KW-1278">Translocase</keyword>
<evidence type="ECO:0000256" key="3">
    <source>
        <dbReference type="ARBA" id="ARBA00016612"/>
    </source>
</evidence>
<dbReference type="AlphaFoldDB" id="A0A1C9UZC8"/>
<evidence type="ECO:0000256" key="10">
    <source>
        <dbReference type="SAM" id="Phobius"/>
    </source>
</evidence>
<comment type="similarity">
    <text evidence="2">Belongs to the complex I subunit 4L family.</text>
</comment>
<feature type="transmembrane region" description="Helical" evidence="10">
    <location>
        <begin position="6"/>
        <end position="28"/>
    </location>
</feature>
<dbReference type="Gene3D" id="1.10.287.3510">
    <property type="match status" value="1"/>
</dbReference>
<gene>
    <name evidence="11" type="primary">NAD4L</name>
</gene>
<dbReference type="GO" id="GO:0016020">
    <property type="term" value="C:membrane"/>
    <property type="evidence" value="ECO:0007669"/>
    <property type="project" value="UniProtKB-SubCell"/>
</dbReference>
<evidence type="ECO:0000256" key="2">
    <source>
        <dbReference type="ARBA" id="ARBA00010519"/>
    </source>
</evidence>
<keyword evidence="8 10" id="KW-0472">Membrane</keyword>
<name>A0A1C9UZC8_EUSBL</name>
<keyword evidence="4 10" id="KW-0812">Transmembrane</keyword>
<proteinExistence type="inferred from homology"/>
<dbReference type="InterPro" id="IPR039428">
    <property type="entry name" value="NUOK/Mnh_C1-like"/>
</dbReference>
<keyword evidence="7" id="KW-0520">NAD</keyword>
<feature type="transmembrane region" description="Helical" evidence="10">
    <location>
        <begin position="64"/>
        <end position="85"/>
    </location>
</feature>
<keyword evidence="11" id="KW-0496">Mitochondrion</keyword>
<geneLocation type="mitochondrion" evidence="11"/>
<organism evidence="11">
    <name type="scientific">Eusyllis blomstrandi</name>
    <name type="common">Polychaete worm</name>
    <dbReference type="NCBI Taxonomy" id="199554"/>
    <lineage>
        <taxon>Eukaryota</taxon>
        <taxon>Metazoa</taxon>
        <taxon>Spiralia</taxon>
        <taxon>Lophotrochozoa</taxon>
        <taxon>Annelida</taxon>
        <taxon>Polychaeta</taxon>
        <taxon>Errantia</taxon>
        <taxon>Phyllodocida</taxon>
        <taxon>Syllidae</taxon>
        <taxon>Eusyllis</taxon>
    </lineage>
</organism>
<evidence type="ECO:0000256" key="5">
    <source>
        <dbReference type="ARBA" id="ARBA00022967"/>
    </source>
</evidence>
<keyword evidence="6 10" id="KW-1133">Transmembrane helix</keyword>
<reference evidence="11" key="1">
    <citation type="journal article" date="2016" name="Gene">
        <title>Syllidae mitochondrial gene order is unusually variable for Annelida.</title>
        <authorList>
            <person name="Aguado M.T."/>
            <person name="Richter S."/>
            <person name="Sontowski R."/>
            <person name="Golombek A."/>
            <person name="Struck T.H."/>
            <person name="Bleidorn C."/>
        </authorList>
    </citation>
    <scope>NUCLEOTIDE SEQUENCE</scope>
</reference>
<evidence type="ECO:0000256" key="7">
    <source>
        <dbReference type="ARBA" id="ARBA00023027"/>
    </source>
</evidence>
<sequence>MVVLKDMFLSLSMMFPLMIMFSLIALMLTREHLLMCLLNLEMMVLTISISFASSLAHFSMNEVLLILVIFTIGACGASLGLACMVKMTRTYGNDNLNSMTSLKC</sequence>
<evidence type="ECO:0000256" key="6">
    <source>
        <dbReference type="ARBA" id="ARBA00022989"/>
    </source>
</evidence>
<protein>
    <recommendedName>
        <fullName evidence="3">NADH-ubiquinone oxidoreductase chain 4L</fullName>
    </recommendedName>
    <alternativeName>
        <fullName evidence="9">NADH dehydrogenase subunit 4L</fullName>
    </alternativeName>
</protein>
<evidence type="ECO:0000256" key="4">
    <source>
        <dbReference type="ARBA" id="ARBA00022692"/>
    </source>
</evidence>
<evidence type="ECO:0000313" key="11">
    <source>
        <dbReference type="EMBL" id="AOR87121.1"/>
    </source>
</evidence>
<evidence type="ECO:0000256" key="9">
    <source>
        <dbReference type="ARBA" id="ARBA00031586"/>
    </source>
</evidence>
<accession>A0A1C9UZC8</accession>
<evidence type="ECO:0000256" key="1">
    <source>
        <dbReference type="ARBA" id="ARBA00004141"/>
    </source>
</evidence>
<comment type="subcellular location">
    <subcellularLocation>
        <location evidence="1">Membrane</location>
        <topology evidence="1">Multi-pass membrane protein</topology>
    </subcellularLocation>
</comment>
<evidence type="ECO:0000256" key="8">
    <source>
        <dbReference type="ARBA" id="ARBA00023136"/>
    </source>
</evidence>
<dbReference type="EMBL" id="KX752423">
    <property type="protein sequence ID" value="AOR87121.1"/>
    <property type="molecule type" value="Genomic_DNA"/>
</dbReference>